<organism evidence="1 2">
    <name type="scientific">Cichorium intybus</name>
    <name type="common">Chicory</name>
    <dbReference type="NCBI Taxonomy" id="13427"/>
    <lineage>
        <taxon>Eukaryota</taxon>
        <taxon>Viridiplantae</taxon>
        <taxon>Streptophyta</taxon>
        <taxon>Embryophyta</taxon>
        <taxon>Tracheophyta</taxon>
        <taxon>Spermatophyta</taxon>
        <taxon>Magnoliopsida</taxon>
        <taxon>eudicotyledons</taxon>
        <taxon>Gunneridae</taxon>
        <taxon>Pentapetalae</taxon>
        <taxon>asterids</taxon>
        <taxon>campanulids</taxon>
        <taxon>Asterales</taxon>
        <taxon>Asteraceae</taxon>
        <taxon>Cichorioideae</taxon>
        <taxon>Cichorieae</taxon>
        <taxon>Cichoriinae</taxon>
        <taxon>Cichorium</taxon>
    </lineage>
</organism>
<proteinExistence type="predicted"/>
<name>A0ACB9D0H6_CICIN</name>
<gene>
    <name evidence="1" type="ORF">L2E82_30320</name>
</gene>
<evidence type="ECO:0000313" key="2">
    <source>
        <dbReference type="Proteomes" id="UP001055811"/>
    </source>
</evidence>
<dbReference type="EMBL" id="CM042013">
    <property type="protein sequence ID" value="KAI3739908.1"/>
    <property type="molecule type" value="Genomic_DNA"/>
</dbReference>
<protein>
    <submittedName>
        <fullName evidence="1">Uncharacterized protein</fullName>
    </submittedName>
</protein>
<accession>A0ACB9D0H6</accession>
<evidence type="ECO:0000313" key="1">
    <source>
        <dbReference type="EMBL" id="KAI3739908.1"/>
    </source>
</evidence>
<dbReference type="Proteomes" id="UP001055811">
    <property type="component" value="Linkage Group LG05"/>
</dbReference>
<comment type="caution">
    <text evidence="1">The sequence shown here is derived from an EMBL/GenBank/DDBJ whole genome shotgun (WGS) entry which is preliminary data.</text>
</comment>
<reference evidence="1 2" key="2">
    <citation type="journal article" date="2022" name="Mol. Ecol. Resour.">
        <title>The genomes of chicory, endive, great burdock and yacon provide insights into Asteraceae paleo-polyploidization history and plant inulin production.</title>
        <authorList>
            <person name="Fan W."/>
            <person name="Wang S."/>
            <person name="Wang H."/>
            <person name="Wang A."/>
            <person name="Jiang F."/>
            <person name="Liu H."/>
            <person name="Zhao H."/>
            <person name="Xu D."/>
            <person name="Zhang Y."/>
        </authorList>
    </citation>
    <scope>NUCLEOTIDE SEQUENCE [LARGE SCALE GENOMIC DNA]</scope>
    <source>
        <strain evidence="2">cv. Punajuju</strain>
        <tissue evidence="1">Leaves</tissue>
    </source>
</reference>
<sequence>MKHRLTPSQAKTAIVYRDNTHLTKQSGPGFLLFANRFPSKMSKAGALDLASGVGGNIEKDEILSAVDND</sequence>
<reference evidence="2" key="1">
    <citation type="journal article" date="2022" name="Mol. Ecol. Resour.">
        <title>The genomes of chicory, endive, great burdock and yacon provide insights into Asteraceae palaeo-polyploidization history and plant inulin production.</title>
        <authorList>
            <person name="Fan W."/>
            <person name="Wang S."/>
            <person name="Wang H."/>
            <person name="Wang A."/>
            <person name="Jiang F."/>
            <person name="Liu H."/>
            <person name="Zhao H."/>
            <person name="Xu D."/>
            <person name="Zhang Y."/>
        </authorList>
    </citation>
    <scope>NUCLEOTIDE SEQUENCE [LARGE SCALE GENOMIC DNA]</scope>
    <source>
        <strain evidence="2">cv. Punajuju</strain>
    </source>
</reference>
<keyword evidence="2" id="KW-1185">Reference proteome</keyword>